<evidence type="ECO:0000313" key="1">
    <source>
        <dbReference type="EMBL" id="THC95072.1"/>
    </source>
</evidence>
<organism evidence="1 2">
    <name type="scientific">Aspergillus tanneri</name>
    <dbReference type="NCBI Taxonomy" id="1220188"/>
    <lineage>
        <taxon>Eukaryota</taxon>
        <taxon>Fungi</taxon>
        <taxon>Dikarya</taxon>
        <taxon>Ascomycota</taxon>
        <taxon>Pezizomycotina</taxon>
        <taxon>Eurotiomycetes</taxon>
        <taxon>Eurotiomycetidae</taxon>
        <taxon>Eurotiales</taxon>
        <taxon>Aspergillaceae</taxon>
        <taxon>Aspergillus</taxon>
        <taxon>Aspergillus subgen. Circumdati</taxon>
    </lineage>
</organism>
<evidence type="ECO:0000313" key="2">
    <source>
        <dbReference type="Proteomes" id="UP000308092"/>
    </source>
</evidence>
<dbReference type="EMBL" id="SOSA01000175">
    <property type="protein sequence ID" value="THC95072.1"/>
    <property type="molecule type" value="Genomic_DNA"/>
</dbReference>
<dbReference type="AlphaFoldDB" id="A0A4S3JIA7"/>
<accession>A0A4S3JIA7</accession>
<comment type="caution">
    <text evidence="1">The sequence shown here is derived from an EMBL/GenBank/DDBJ whole genome shotgun (WGS) entry which is preliminary data.</text>
</comment>
<sequence length="52" mass="5902">MWNNTAYLYSVLFWKPSPIQKLESEDAIRLLLQSCGLSAENTMCKVEYGAST</sequence>
<dbReference type="VEuPathDB" id="FungiDB:EYZ11_005467"/>
<proteinExistence type="predicted"/>
<gene>
    <name evidence="1" type="ORF">EYZ11_005467</name>
</gene>
<reference evidence="1 2" key="1">
    <citation type="submission" date="2019-03" db="EMBL/GenBank/DDBJ databases">
        <title>The genome sequence of a newly discovered highly antifungal drug resistant Aspergillus species, Aspergillus tanneri NIH 1004.</title>
        <authorList>
            <person name="Mounaud S."/>
            <person name="Singh I."/>
            <person name="Joardar V."/>
            <person name="Pakala S."/>
            <person name="Pakala S."/>
            <person name="Venepally P."/>
            <person name="Hoover J."/>
            <person name="Nierman W."/>
            <person name="Chung J."/>
            <person name="Losada L."/>
        </authorList>
    </citation>
    <scope>NUCLEOTIDE SEQUENCE [LARGE SCALE GENOMIC DNA]</scope>
    <source>
        <strain evidence="1 2">NIH1004</strain>
    </source>
</reference>
<name>A0A4S3JIA7_9EURO</name>
<dbReference type="Proteomes" id="UP000308092">
    <property type="component" value="Unassembled WGS sequence"/>
</dbReference>
<protein>
    <submittedName>
        <fullName evidence="1">Uncharacterized protein</fullName>
    </submittedName>
</protein>
<keyword evidence="2" id="KW-1185">Reference proteome</keyword>